<gene>
    <name evidence="7" type="ORF">AVEN_194516_1</name>
</gene>
<evidence type="ECO:0000256" key="4">
    <source>
        <dbReference type="ARBA" id="ARBA00022918"/>
    </source>
</evidence>
<dbReference type="InterPro" id="IPR043128">
    <property type="entry name" value="Rev_trsase/Diguanyl_cyclase"/>
</dbReference>
<evidence type="ECO:0000259" key="6">
    <source>
        <dbReference type="Pfam" id="PF17919"/>
    </source>
</evidence>
<keyword evidence="8" id="KW-1185">Reference proteome</keyword>
<sequence length="264" mass="29788">MKSPPYPIPSVNHSLANLADGKFFAKIDPAQVYLQLGVHDASVEAHTIITHRGTFKVNCLQFGVNVAPGLFQNSIEDLLRGIPCVLPYYDDVLIFAATEEELCKHLHLVLEHLSESGIRANKTKCIFKTKAVDFWVTFLKDKATIAEPLQQLLENNAEWKWTSAHEKIFTAVKELRSSDSVLVPFNEKLPLILTRDGSPYGEGYVLSHLMPDGHEAPIVYASRTLTSTERNYSQLDKEALSITAGVKKFHYFFYRHTFTLVTDH</sequence>
<evidence type="ECO:0008006" key="9">
    <source>
        <dbReference type="Google" id="ProtNLM"/>
    </source>
</evidence>
<evidence type="ECO:0000313" key="8">
    <source>
        <dbReference type="Proteomes" id="UP000499080"/>
    </source>
</evidence>
<evidence type="ECO:0000256" key="1">
    <source>
        <dbReference type="ARBA" id="ARBA00022695"/>
    </source>
</evidence>
<dbReference type="Gene3D" id="3.10.10.10">
    <property type="entry name" value="HIV Type 1 Reverse Transcriptase, subunit A, domain 1"/>
    <property type="match status" value="1"/>
</dbReference>
<dbReference type="FunFam" id="3.10.20.370:FF:000001">
    <property type="entry name" value="Retrovirus-related Pol polyprotein from transposon 17.6-like protein"/>
    <property type="match status" value="1"/>
</dbReference>
<dbReference type="InterPro" id="IPR050951">
    <property type="entry name" value="Retrovirus_Pol_polyprotein"/>
</dbReference>
<dbReference type="Proteomes" id="UP000499080">
    <property type="component" value="Unassembled WGS sequence"/>
</dbReference>
<comment type="caution">
    <text evidence="7">The sequence shown here is derived from an EMBL/GenBank/DDBJ whole genome shotgun (WGS) entry which is preliminary data.</text>
</comment>
<protein>
    <recommendedName>
        <fullName evidence="9">Reverse transcriptase domain-containing protein</fullName>
    </recommendedName>
</protein>
<evidence type="ECO:0000313" key="7">
    <source>
        <dbReference type="EMBL" id="GBL75295.1"/>
    </source>
</evidence>
<dbReference type="GO" id="GO:0003964">
    <property type="term" value="F:RNA-directed DNA polymerase activity"/>
    <property type="evidence" value="ECO:0007669"/>
    <property type="project" value="UniProtKB-KW"/>
</dbReference>
<dbReference type="InterPro" id="IPR000477">
    <property type="entry name" value="RT_dom"/>
</dbReference>
<evidence type="ECO:0000256" key="2">
    <source>
        <dbReference type="ARBA" id="ARBA00022722"/>
    </source>
</evidence>
<dbReference type="CDD" id="cd01647">
    <property type="entry name" value="RT_LTR"/>
    <property type="match status" value="1"/>
</dbReference>
<feature type="domain" description="Reverse transcriptase/retrotransposon-derived protein RNase H-like" evidence="6">
    <location>
        <begin position="161"/>
        <end position="260"/>
    </location>
</feature>
<keyword evidence="2" id="KW-0540">Nuclease</keyword>
<keyword evidence="1" id="KW-0808">Transferase</keyword>
<evidence type="ECO:0000256" key="3">
    <source>
        <dbReference type="ARBA" id="ARBA00022759"/>
    </source>
</evidence>
<proteinExistence type="predicted"/>
<dbReference type="Gene3D" id="3.30.70.270">
    <property type="match status" value="1"/>
</dbReference>
<keyword evidence="3" id="KW-0255">Endonuclease</keyword>
<dbReference type="EMBL" id="BGPR01000007">
    <property type="protein sequence ID" value="GBL75295.1"/>
    <property type="molecule type" value="Genomic_DNA"/>
</dbReference>
<dbReference type="SUPFAM" id="SSF56672">
    <property type="entry name" value="DNA/RNA polymerases"/>
    <property type="match status" value="1"/>
</dbReference>
<dbReference type="PANTHER" id="PTHR37984:SF12">
    <property type="entry name" value="RIBONUCLEASE H"/>
    <property type="match status" value="1"/>
</dbReference>
<dbReference type="PANTHER" id="PTHR37984">
    <property type="entry name" value="PROTEIN CBG26694"/>
    <property type="match status" value="1"/>
</dbReference>
<feature type="domain" description="Reverse transcriptase" evidence="5">
    <location>
        <begin position="12"/>
        <end position="133"/>
    </location>
</feature>
<dbReference type="GO" id="GO:0004519">
    <property type="term" value="F:endonuclease activity"/>
    <property type="evidence" value="ECO:0007669"/>
    <property type="project" value="UniProtKB-KW"/>
</dbReference>
<evidence type="ECO:0000259" key="5">
    <source>
        <dbReference type="Pfam" id="PF00078"/>
    </source>
</evidence>
<accession>A0A4Y2A7G0</accession>
<dbReference type="InterPro" id="IPR041577">
    <property type="entry name" value="RT_RNaseH_2"/>
</dbReference>
<dbReference type="AlphaFoldDB" id="A0A4Y2A7G0"/>
<dbReference type="OrthoDB" id="6512428at2759"/>
<dbReference type="Pfam" id="PF00078">
    <property type="entry name" value="RVT_1"/>
    <property type="match status" value="1"/>
</dbReference>
<dbReference type="InterPro" id="IPR043502">
    <property type="entry name" value="DNA/RNA_pol_sf"/>
</dbReference>
<keyword evidence="4" id="KW-0695">RNA-directed DNA polymerase</keyword>
<keyword evidence="3" id="KW-0378">Hydrolase</keyword>
<keyword evidence="1" id="KW-0548">Nucleotidyltransferase</keyword>
<dbReference type="Pfam" id="PF17919">
    <property type="entry name" value="RT_RNaseH_2"/>
    <property type="match status" value="1"/>
</dbReference>
<organism evidence="7 8">
    <name type="scientific">Araneus ventricosus</name>
    <name type="common">Orbweaver spider</name>
    <name type="synonym">Epeira ventricosa</name>
    <dbReference type="NCBI Taxonomy" id="182803"/>
    <lineage>
        <taxon>Eukaryota</taxon>
        <taxon>Metazoa</taxon>
        <taxon>Ecdysozoa</taxon>
        <taxon>Arthropoda</taxon>
        <taxon>Chelicerata</taxon>
        <taxon>Arachnida</taxon>
        <taxon>Araneae</taxon>
        <taxon>Araneomorphae</taxon>
        <taxon>Entelegynae</taxon>
        <taxon>Araneoidea</taxon>
        <taxon>Araneidae</taxon>
        <taxon>Araneus</taxon>
    </lineage>
</organism>
<name>A0A4Y2A7G0_ARAVE</name>
<reference evidence="7 8" key="1">
    <citation type="journal article" date="2019" name="Sci. Rep.">
        <title>Orb-weaving spider Araneus ventricosus genome elucidates the spidroin gene catalogue.</title>
        <authorList>
            <person name="Kono N."/>
            <person name="Nakamura H."/>
            <person name="Ohtoshi R."/>
            <person name="Moran D.A.P."/>
            <person name="Shinohara A."/>
            <person name="Yoshida Y."/>
            <person name="Fujiwara M."/>
            <person name="Mori M."/>
            <person name="Tomita M."/>
            <person name="Arakawa K."/>
        </authorList>
    </citation>
    <scope>NUCLEOTIDE SEQUENCE [LARGE SCALE GENOMIC DNA]</scope>
</reference>